<evidence type="ECO:0000313" key="2">
    <source>
        <dbReference type="EMBL" id="KAJ8380077.1"/>
    </source>
</evidence>
<comment type="caution">
    <text evidence="2">The sequence shown here is derived from an EMBL/GenBank/DDBJ whole genome shotgun (WGS) entry which is preliminary data.</text>
</comment>
<dbReference type="EMBL" id="JAINUF010000001">
    <property type="protein sequence ID" value="KAJ8380077.1"/>
    <property type="molecule type" value="Genomic_DNA"/>
</dbReference>
<feature type="transmembrane region" description="Helical" evidence="1">
    <location>
        <begin position="42"/>
        <end position="62"/>
    </location>
</feature>
<dbReference type="AlphaFoldDB" id="A0A9Q1G9Q4"/>
<keyword evidence="1" id="KW-0472">Membrane</keyword>
<proteinExistence type="predicted"/>
<accession>A0A9Q1G9Q4</accession>
<dbReference type="Proteomes" id="UP001152622">
    <property type="component" value="Chromosome 1"/>
</dbReference>
<keyword evidence="3" id="KW-1185">Reference proteome</keyword>
<sequence length="87" mass="9488">MQLQEWLRSLRSGGGVRFPEADELRSLLPSLPSSFSFSSLSLSPSSLLGLGALASLTAYWLVTRPRPIRPPCDLHSQSVPIQADPQL</sequence>
<keyword evidence="1" id="KW-1133">Transmembrane helix</keyword>
<keyword evidence="1" id="KW-0812">Transmembrane</keyword>
<evidence type="ECO:0000313" key="3">
    <source>
        <dbReference type="Proteomes" id="UP001152622"/>
    </source>
</evidence>
<evidence type="ECO:0000256" key="1">
    <source>
        <dbReference type="SAM" id="Phobius"/>
    </source>
</evidence>
<name>A0A9Q1G9Q4_SYNKA</name>
<protein>
    <submittedName>
        <fullName evidence="2">Uncharacterized protein</fullName>
    </submittedName>
</protein>
<reference evidence="2" key="1">
    <citation type="journal article" date="2023" name="Science">
        <title>Genome structures resolve the early diversification of teleost fishes.</title>
        <authorList>
            <person name="Parey E."/>
            <person name="Louis A."/>
            <person name="Montfort J."/>
            <person name="Bouchez O."/>
            <person name="Roques C."/>
            <person name="Iampietro C."/>
            <person name="Lluch J."/>
            <person name="Castinel A."/>
            <person name="Donnadieu C."/>
            <person name="Desvignes T."/>
            <person name="Floi Bucao C."/>
            <person name="Jouanno E."/>
            <person name="Wen M."/>
            <person name="Mejri S."/>
            <person name="Dirks R."/>
            <person name="Jansen H."/>
            <person name="Henkel C."/>
            <person name="Chen W.J."/>
            <person name="Zahm M."/>
            <person name="Cabau C."/>
            <person name="Klopp C."/>
            <person name="Thompson A.W."/>
            <person name="Robinson-Rechavi M."/>
            <person name="Braasch I."/>
            <person name="Lecointre G."/>
            <person name="Bobe J."/>
            <person name="Postlethwait J.H."/>
            <person name="Berthelot C."/>
            <person name="Roest Crollius H."/>
            <person name="Guiguen Y."/>
        </authorList>
    </citation>
    <scope>NUCLEOTIDE SEQUENCE</scope>
    <source>
        <strain evidence="2">WJC10195</strain>
    </source>
</reference>
<gene>
    <name evidence="2" type="ORF">SKAU_G00008550</name>
</gene>
<organism evidence="2 3">
    <name type="scientific">Synaphobranchus kaupii</name>
    <name type="common">Kaup's arrowtooth eel</name>
    <dbReference type="NCBI Taxonomy" id="118154"/>
    <lineage>
        <taxon>Eukaryota</taxon>
        <taxon>Metazoa</taxon>
        <taxon>Chordata</taxon>
        <taxon>Craniata</taxon>
        <taxon>Vertebrata</taxon>
        <taxon>Euteleostomi</taxon>
        <taxon>Actinopterygii</taxon>
        <taxon>Neopterygii</taxon>
        <taxon>Teleostei</taxon>
        <taxon>Anguilliformes</taxon>
        <taxon>Synaphobranchidae</taxon>
        <taxon>Synaphobranchus</taxon>
    </lineage>
</organism>